<feature type="compositionally biased region" description="Polar residues" evidence="4">
    <location>
        <begin position="586"/>
        <end position="600"/>
    </location>
</feature>
<evidence type="ECO:0000259" key="6">
    <source>
        <dbReference type="Pfam" id="PF21719"/>
    </source>
</evidence>
<dbReference type="Pfam" id="PF17034">
    <property type="entry name" value="zinc_ribbon_16"/>
    <property type="match status" value="1"/>
</dbReference>
<dbReference type="PANTHER" id="PTHR16453:SF9">
    <property type="entry name" value="GATOR COMPLEX PROTEIN MIOS"/>
    <property type="match status" value="1"/>
</dbReference>
<dbReference type="PANTHER" id="PTHR16453">
    <property type="entry name" value="WD40 DOMAIN-CONTAINING PROTEIN MIO FAMILY MEMBER"/>
    <property type="match status" value="1"/>
</dbReference>
<dbReference type="InterPro" id="IPR001680">
    <property type="entry name" value="WD40_rpt"/>
</dbReference>
<keyword evidence="3" id="KW-0677">Repeat</keyword>
<feature type="region of interest" description="Disordered" evidence="4">
    <location>
        <begin position="761"/>
        <end position="790"/>
    </location>
</feature>
<dbReference type="InterPro" id="IPR036322">
    <property type="entry name" value="WD40_repeat_dom_sf"/>
</dbReference>
<keyword evidence="2" id="KW-0853">WD repeat</keyword>
<name>W4H9G0_APHAT</name>
<feature type="domain" description="GATOR2 complex protein MIO zinc-ribbon like" evidence="5">
    <location>
        <begin position="972"/>
        <end position="1082"/>
    </location>
</feature>
<protein>
    <submittedName>
        <fullName evidence="7">Uncharacterized protein</fullName>
    </submittedName>
</protein>
<dbReference type="CDD" id="cd16691">
    <property type="entry name" value="mRING-H2-C3H3C2_Mio"/>
    <property type="match status" value="1"/>
</dbReference>
<evidence type="ECO:0000256" key="1">
    <source>
        <dbReference type="ARBA" id="ARBA00009713"/>
    </source>
</evidence>
<dbReference type="GO" id="GO:0005737">
    <property type="term" value="C:cytoplasm"/>
    <property type="evidence" value="ECO:0007669"/>
    <property type="project" value="TreeGrafter"/>
</dbReference>
<feature type="region of interest" description="Disordered" evidence="4">
    <location>
        <begin position="586"/>
        <end position="638"/>
    </location>
</feature>
<dbReference type="InterPro" id="IPR037593">
    <property type="entry name" value="MIOS/Sea4"/>
</dbReference>
<feature type="region of interest" description="Disordered" evidence="4">
    <location>
        <begin position="45"/>
        <end position="69"/>
    </location>
</feature>
<dbReference type="Pfam" id="PF21720">
    <property type="entry name" value="MIOS_WD40"/>
    <property type="match status" value="1"/>
</dbReference>
<reference evidence="7" key="1">
    <citation type="submission" date="2013-12" db="EMBL/GenBank/DDBJ databases">
        <title>The Genome Sequence of Aphanomyces astaci APO3.</title>
        <authorList>
            <consortium name="The Broad Institute Genomics Platform"/>
            <person name="Russ C."/>
            <person name="Tyler B."/>
            <person name="van West P."/>
            <person name="Dieguez-Uribeondo J."/>
            <person name="Young S.K."/>
            <person name="Zeng Q."/>
            <person name="Gargeya S."/>
            <person name="Fitzgerald M."/>
            <person name="Abouelleil A."/>
            <person name="Alvarado L."/>
            <person name="Chapman S.B."/>
            <person name="Gainer-Dewar J."/>
            <person name="Goldberg J."/>
            <person name="Griggs A."/>
            <person name="Gujja S."/>
            <person name="Hansen M."/>
            <person name="Howarth C."/>
            <person name="Imamovic A."/>
            <person name="Ireland A."/>
            <person name="Larimer J."/>
            <person name="McCowan C."/>
            <person name="Murphy C."/>
            <person name="Pearson M."/>
            <person name="Poon T.W."/>
            <person name="Priest M."/>
            <person name="Roberts A."/>
            <person name="Saif S."/>
            <person name="Shea T."/>
            <person name="Sykes S."/>
            <person name="Wortman J."/>
            <person name="Nusbaum C."/>
            <person name="Birren B."/>
        </authorList>
    </citation>
    <scope>NUCLEOTIDE SEQUENCE [LARGE SCALE GENOMIC DNA]</scope>
    <source>
        <strain evidence="7">APO3</strain>
    </source>
</reference>
<dbReference type="OrthoDB" id="341486at2759"/>
<dbReference type="EMBL" id="KI913114">
    <property type="protein sequence ID" value="ETV88660.1"/>
    <property type="molecule type" value="Genomic_DNA"/>
</dbReference>
<dbReference type="Pfam" id="PF21719">
    <property type="entry name" value="MIOS_a-sol"/>
    <property type="match status" value="1"/>
</dbReference>
<evidence type="ECO:0000256" key="3">
    <source>
        <dbReference type="ARBA" id="ARBA00022737"/>
    </source>
</evidence>
<evidence type="ECO:0000256" key="2">
    <source>
        <dbReference type="ARBA" id="ARBA00022574"/>
    </source>
</evidence>
<evidence type="ECO:0000256" key="4">
    <source>
        <dbReference type="SAM" id="MobiDB-lite"/>
    </source>
</evidence>
<dbReference type="SMART" id="SM00320">
    <property type="entry name" value="WD40"/>
    <property type="match status" value="4"/>
</dbReference>
<dbReference type="RefSeq" id="XP_009821060.1">
    <property type="nucleotide sequence ID" value="XM_009822758.1"/>
</dbReference>
<organism evidence="7">
    <name type="scientific">Aphanomyces astaci</name>
    <name type="common">Crayfish plague agent</name>
    <dbReference type="NCBI Taxonomy" id="112090"/>
    <lineage>
        <taxon>Eukaryota</taxon>
        <taxon>Sar</taxon>
        <taxon>Stramenopiles</taxon>
        <taxon>Oomycota</taxon>
        <taxon>Saprolegniomycetes</taxon>
        <taxon>Saprolegniales</taxon>
        <taxon>Verrucalvaceae</taxon>
        <taxon>Aphanomyces</taxon>
    </lineage>
</organism>
<accession>W4H9G0</accession>
<dbReference type="GeneID" id="20802190"/>
<dbReference type="Gene3D" id="2.130.10.10">
    <property type="entry name" value="YVTN repeat-like/Quinoprotein amine dehydrogenase"/>
    <property type="match status" value="1"/>
</dbReference>
<dbReference type="AlphaFoldDB" id="W4H9G0"/>
<dbReference type="VEuPathDB" id="FungiDB:H257_00194"/>
<dbReference type="InterPro" id="IPR015943">
    <property type="entry name" value="WD40/YVTN_repeat-like_dom_sf"/>
</dbReference>
<evidence type="ECO:0000259" key="5">
    <source>
        <dbReference type="Pfam" id="PF17034"/>
    </source>
</evidence>
<dbReference type="STRING" id="112090.W4H9G0"/>
<proteinExistence type="inferred from homology"/>
<feature type="domain" description="MIOS-like alpha-solenoid" evidence="6">
    <location>
        <begin position="644"/>
        <end position="748"/>
    </location>
</feature>
<dbReference type="InterPro" id="IPR049092">
    <property type="entry name" value="MIOS_a-sol"/>
</dbReference>
<dbReference type="InterPro" id="IPR031488">
    <property type="entry name" value="Zn_ribbon_mio"/>
</dbReference>
<evidence type="ECO:0000313" key="7">
    <source>
        <dbReference type="EMBL" id="ETV88660.1"/>
    </source>
</evidence>
<gene>
    <name evidence="7" type="ORF">H257_00194</name>
</gene>
<dbReference type="SUPFAM" id="SSF50978">
    <property type="entry name" value="WD40 repeat-like"/>
    <property type="match status" value="1"/>
</dbReference>
<sequence>MLSSKLPNPKVVVEWCPHDSGLFAVGSDALTLFECQVDRDVSSPVHASGLSVRPSLEPLSPRKTTQRRSKDFFRSLQTDAEVSQVRSMQWCPLPQQLIAAGVGTGKVVLSDFTQPVVELLPPRTSASMTMSGKAPRPSMHGTIGCNTVSWNQQNPHHIAAGFEKVRADCCAFVWDLTTQASISSVTSTPLDLLDTTKPSSYRGHGYSSPQPQPRPTLTNELANSEAVVALDWLPSEPSCLATGTGFKWLRIYDIRAKTRFMEFSAHTKGVYGVVFDVHRPHLLATYSDDPKEPIKVWDIRSIQGARHENEPVVTIPVSKLVSQIAWSPTQAGILASTALDDRAISLWDVEHQIQLATSTPPSPSVLSKPFKRRSTHEPVFAFAWQPGSTSVDEPPTSWNRMLFSTIGGKVESLSVHDTMPLALSSQHALGFACGTLLFADRVDDDIPNDIAAHMMRRVRAGYSMNVLTSLQLFIKDDPSTRDLRFVWQWVDQVESLRRLSVAQTEIPSLESRGGMAIQQRAPLRAWPVDPQALVSAGVQHLLGLTTVPSTSVPYETSLRDPVLGCLVYDSLGRRTALLACQWDPEGSQSTTSLHFSNMPRSASGKVGLNQAPGGSWHSLYDDNTDGPTSSTNNNVSSHHTALPTLQSLMSQCEASLDFDRAAALAVFHGDVQAAVAVLQRGAECPTPSPTRDVRQLVAMAVAGYSIGTTAHNPLWSSMCQQLLRRPEIQNPGTPRYLHALCSFLVTARELSAVTHAAALPTRPPRNSTVPNSLAFRRPSATPTTSSPEDPPLFTAILHDESLLLSDRTAFACRYLPLDALSRFIDVCVETCTRQGNLQGLLLVGLEPSILQEYLDRTGDIQTVALLVARVAATSEDTALVYAKWIAMYRDLLNQWQLFHQRALFDVGRTQLEGQLNGFRDVALALNHPMATETRAVMSSPPPPQLYVRCNFCGSSLSLSSLLRVGAGDWLLKAKPKLNNCPSCKRPLPQCALCLLPFGTLNPYLELAMRKGQDKKHALMEHDSATSSPSTPDNLSDLSSIPFVEWFTWCQTCKHGGHAHHMADWFATHEVCPVSDCDCTCKRLDVNSTVGCAPSGPIAPLDRTAGPPTATTAASPLTANRVPDNHIKSPNLPALTSSLSAINLSGLSF</sequence>
<feature type="compositionally biased region" description="Low complexity" evidence="4">
    <location>
        <begin position="628"/>
        <end position="638"/>
    </location>
</feature>
<comment type="similarity">
    <text evidence="1">Belongs to the WD repeat mio family.</text>
</comment>